<comment type="caution">
    <text evidence="2">The sequence shown here is derived from an EMBL/GenBank/DDBJ whole genome shotgun (WGS) entry which is preliminary data.</text>
</comment>
<keyword evidence="1" id="KW-1133">Transmembrane helix</keyword>
<keyword evidence="1" id="KW-0812">Transmembrane</keyword>
<evidence type="ECO:0000313" key="2">
    <source>
        <dbReference type="EMBL" id="GES97436.1"/>
    </source>
</evidence>
<accession>A0A8H3M416</accession>
<proteinExistence type="predicted"/>
<organism evidence="2 3">
    <name type="scientific">Rhizophagus clarus</name>
    <dbReference type="NCBI Taxonomy" id="94130"/>
    <lineage>
        <taxon>Eukaryota</taxon>
        <taxon>Fungi</taxon>
        <taxon>Fungi incertae sedis</taxon>
        <taxon>Mucoromycota</taxon>
        <taxon>Glomeromycotina</taxon>
        <taxon>Glomeromycetes</taxon>
        <taxon>Glomerales</taxon>
        <taxon>Glomeraceae</taxon>
        <taxon>Rhizophagus</taxon>
    </lineage>
</organism>
<evidence type="ECO:0000313" key="3">
    <source>
        <dbReference type="Proteomes" id="UP000615446"/>
    </source>
</evidence>
<reference evidence="2" key="1">
    <citation type="submission" date="2019-10" db="EMBL/GenBank/DDBJ databases">
        <title>Conservation and host-specific expression of non-tandemly repeated heterogenous ribosome RNA gene in arbuscular mycorrhizal fungi.</title>
        <authorList>
            <person name="Maeda T."/>
            <person name="Kobayashi Y."/>
            <person name="Nakagawa T."/>
            <person name="Ezawa T."/>
            <person name="Yamaguchi K."/>
            <person name="Bino T."/>
            <person name="Nishimoto Y."/>
            <person name="Shigenobu S."/>
            <person name="Kawaguchi M."/>
        </authorList>
    </citation>
    <scope>NUCLEOTIDE SEQUENCE</scope>
    <source>
        <strain evidence="2">HR1</strain>
    </source>
</reference>
<protein>
    <submittedName>
        <fullName evidence="2">Uncharacterized protein</fullName>
    </submittedName>
</protein>
<gene>
    <name evidence="2" type="ORF">RCL2_002402900</name>
</gene>
<sequence length="94" mass="10705">MPQFQAKTTKKRVINNSELIIVNISFCSSWTMGVINLLAFNSWTMNVMNSRAKVMAVRIPLLNLVITYYTKLNSASITINSTYEADHCPDLKFQ</sequence>
<feature type="transmembrane region" description="Helical" evidence="1">
    <location>
        <begin position="20"/>
        <end position="40"/>
    </location>
</feature>
<dbReference type="Proteomes" id="UP000615446">
    <property type="component" value="Unassembled WGS sequence"/>
</dbReference>
<keyword evidence="1" id="KW-0472">Membrane</keyword>
<name>A0A8H3M416_9GLOM</name>
<dbReference type="AlphaFoldDB" id="A0A8H3M416"/>
<evidence type="ECO:0000256" key="1">
    <source>
        <dbReference type="SAM" id="Phobius"/>
    </source>
</evidence>
<dbReference type="EMBL" id="BLAL01000259">
    <property type="protein sequence ID" value="GES97436.1"/>
    <property type="molecule type" value="Genomic_DNA"/>
</dbReference>